<proteinExistence type="predicted"/>
<accession>A0A0A9ALX2</accession>
<reference evidence="1" key="1">
    <citation type="submission" date="2014-09" db="EMBL/GenBank/DDBJ databases">
        <authorList>
            <person name="Magalhaes I.L.F."/>
            <person name="Oliveira U."/>
            <person name="Santos F.R."/>
            <person name="Vidigal T.H.D.A."/>
            <person name="Brescovit A.D."/>
            <person name="Santos A.J."/>
        </authorList>
    </citation>
    <scope>NUCLEOTIDE SEQUENCE</scope>
    <source>
        <tissue evidence="1">Shoot tissue taken approximately 20 cm above the soil surface</tissue>
    </source>
</reference>
<dbReference type="EMBL" id="GBRH01245799">
    <property type="protein sequence ID" value="JAD52096.1"/>
    <property type="molecule type" value="Transcribed_RNA"/>
</dbReference>
<evidence type="ECO:0000313" key="1">
    <source>
        <dbReference type="EMBL" id="JAD52096.1"/>
    </source>
</evidence>
<organism evidence="1">
    <name type="scientific">Arundo donax</name>
    <name type="common">Giant reed</name>
    <name type="synonym">Donax arundinaceus</name>
    <dbReference type="NCBI Taxonomy" id="35708"/>
    <lineage>
        <taxon>Eukaryota</taxon>
        <taxon>Viridiplantae</taxon>
        <taxon>Streptophyta</taxon>
        <taxon>Embryophyta</taxon>
        <taxon>Tracheophyta</taxon>
        <taxon>Spermatophyta</taxon>
        <taxon>Magnoliopsida</taxon>
        <taxon>Liliopsida</taxon>
        <taxon>Poales</taxon>
        <taxon>Poaceae</taxon>
        <taxon>PACMAD clade</taxon>
        <taxon>Arundinoideae</taxon>
        <taxon>Arundineae</taxon>
        <taxon>Arundo</taxon>
    </lineage>
</organism>
<dbReference type="AlphaFoldDB" id="A0A0A9ALX2"/>
<name>A0A0A9ALX2_ARUDO</name>
<protein>
    <submittedName>
        <fullName evidence="1">Uncharacterized protein</fullName>
    </submittedName>
</protein>
<sequence>MKELDHHTRESLFQKTIFSWMQQAIDGDANNVQKDY</sequence>
<reference evidence="1" key="2">
    <citation type="journal article" date="2015" name="Data Brief">
        <title>Shoot transcriptome of the giant reed, Arundo donax.</title>
        <authorList>
            <person name="Barrero R.A."/>
            <person name="Guerrero F.D."/>
            <person name="Moolhuijzen P."/>
            <person name="Goolsby J.A."/>
            <person name="Tidwell J."/>
            <person name="Bellgard S.E."/>
            <person name="Bellgard M.I."/>
        </authorList>
    </citation>
    <scope>NUCLEOTIDE SEQUENCE</scope>
    <source>
        <tissue evidence="1">Shoot tissue taken approximately 20 cm above the soil surface</tissue>
    </source>
</reference>